<dbReference type="InterPro" id="IPR040354">
    <property type="entry name" value="TCTN1-3"/>
</dbReference>
<keyword evidence="8" id="KW-1185">Reference proteome</keyword>
<evidence type="ECO:0000256" key="5">
    <source>
        <dbReference type="SAM" id="SignalP"/>
    </source>
</evidence>
<reference evidence="9" key="1">
    <citation type="submission" date="2025-08" db="UniProtKB">
        <authorList>
            <consortium name="RefSeq"/>
        </authorList>
    </citation>
    <scope>IDENTIFICATION</scope>
    <source>
        <tissue evidence="9">Whole body</tissue>
    </source>
</reference>
<dbReference type="RefSeq" id="XP_015187649.1">
    <property type="nucleotide sequence ID" value="XM_015332163.1"/>
</dbReference>
<comment type="similarity">
    <text evidence="1">Belongs to the tectonic family.</text>
</comment>
<feature type="domain" description="Tectonic-1-3" evidence="6">
    <location>
        <begin position="410"/>
        <end position="571"/>
    </location>
</feature>
<keyword evidence="4" id="KW-0325">Glycoprotein</keyword>
<feature type="signal peptide" evidence="5">
    <location>
        <begin position="1"/>
        <end position="20"/>
    </location>
</feature>
<accession>A0ABM1J5B1</accession>
<evidence type="ECO:0000259" key="6">
    <source>
        <dbReference type="Pfam" id="PF07773"/>
    </source>
</evidence>
<evidence type="ECO:0000256" key="3">
    <source>
        <dbReference type="ARBA" id="ARBA00022794"/>
    </source>
</evidence>
<evidence type="ECO:0000313" key="8">
    <source>
        <dbReference type="Proteomes" id="UP000694924"/>
    </source>
</evidence>
<dbReference type="Pfam" id="PF25752">
    <property type="entry name" value="DUF1619_N"/>
    <property type="match status" value="1"/>
</dbReference>
<dbReference type="GeneID" id="107072328"/>
<dbReference type="Proteomes" id="UP000694924">
    <property type="component" value="Unplaced"/>
</dbReference>
<evidence type="ECO:0000256" key="4">
    <source>
        <dbReference type="ARBA" id="ARBA00023180"/>
    </source>
</evidence>
<evidence type="ECO:0000256" key="1">
    <source>
        <dbReference type="ARBA" id="ARBA00007633"/>
    </source>
</evidence>
<sequence length="676" mass="78178">MLRIFLLLYFICLSKNLVSLERIEDIITCLKGTDCDEFTDTDNYTEIYNEDGLTSNNFLNVTINITESTLTINLMNITEIPQSETTTTAASIIVHKFDSETNDHSIYKKQSDICECDLTVASCDINCCCDMDCKDHHLKVFSHCKDYHTELYDSRYCYSRNFIQRNNTPFILEKLANNLFCILYDNLPPVYSVNNNLVINNQKDLLSEIKKDIPKWRFEHHQNMFMYNVTSTYKEGDFVWKLQNNYIKPLELLQTGFTGKCSFKKMIKYLNNWKDSCMQVELNDANQFLFPSTYNNFTIIKSLHLFNQTYILSSDQSCPKNICLSPISHYCRNSWNNCNNAEILGSCSKEMCHNIIKGVKYIISHNGTFGIDNITIHFLIGNVYEQFYQSFEVSYEWNDQNKKIIFDRSGNPGYIRGKPLIIGTIKTNKTNNIEFRYISFNKTKSFLTLPLGQQNRECSQTNRYTVTFGEDIKVKCSLTLNTTSFTTTSCIELHNKTLHFLMEDTLLNVTQADQYAIYISKLGNFTNNNTSEWIKILLDRVPHHVITGQILNGWIRCSGLITSIKYDILYSVSPKSESLTNYDILGIGATFSEETDLSWPKCIMKNCTNVLQIDITSFVTFHDISKPSRYYFAGGPNLDLTLPYDFFYPFLSNGDIRIKSSIILIYILGITISYYN</sequence>
<evidence type="ECO:0000259" key="7">
    <source>
        <dbReference type="Pfam" id="PF25752"/>
    </source>
</evidence>
<evidence type="ECO:0000256" key="2">
    <source>
        <dbReference type="ARBA" id="ARBA00022729"/>
    </source>
</evidence>
<gene>
    <name evidence="9" type="primary">LOC107072328</name>
</gene>
<dbReference type="PANTHER" id="PTHR14611:SF2">
    <property type="entry name" value="TECTONIC"/>
    <property type="match status" value="1"/>
</dbReference>
<dbReference type="InterPro" id="IPR057724">
    <property type="entry name" value="TCTN1-3_N"/>
</dbReference>
<protein>
    <submittedName>
        <fullName evidence="9">Tectonic-3-like</fullName>
    </submittedName>
</protein>
<feature type="chain" id="PRO_5045428563" evidence="5">
    <location>
        <begin position="21"/>
        <end position="676"/>
    </location>
</feature>
<feature type="domain" description="Tectonic-1-3 N-terminal" evidence="7">
    <location>
        <begin position="106"/>
        <end position="197"/>
    </location>
</feature>
<dbReference type="InterPro" id="IPR011677">
    <property type="entry name" value="TCTN1-3_dom"/>
</dbReference>
<dbReference type="Pfam" id="PF07773">
    <property type="entry name" value="TCTN_DUF1619"/>
    <property type="match status" value="1"/>
</dbReference>
<proteinExistence type="inferred from homology"/>
<organism evidence="8 9">
    <name type="scientific">Polistes dominula</name>
    <name type="common">European paper wasp</name>
    <name type="synonym">Vespa dominula</name>
    <dbReference type="NCBI Taxonomy" id="743375"/>
    <lineage>
        <taxon>Eukaryota</taxon>
        <taxon>Metazoa</taxon>
        <taxon>Ecdysozoa</taxon>
        <taxon>Arthropoda</taxon>
        <taxon>Hexapoda</taxon>
        <taxon>Insecta</taxon>
        <taxon>Pterygota</taxon>
        <taxon>Neoptera</taxon>
        <taxon>Endopterygota</taxon>
        <taxon>Hymenoptera</taxon>
        <taxon>Apocrita</taxon>
        <taxon>Aculeata</taxon>
        <taxon>Vespoidea</taxon>
        <taxon>Vespidae</taxon>
        <taxon>Polistinae</taxon>
        <taxon>Polistini</taxon>
        <taxon>Polistes</taxon>
    </lineage>
</organism>
<keyword evidence="2 5" id="KW-0732">Signal</keyword>
<keyword evidence="3" id="KW-0970">Cilium biogenesis/degradation</keyword>
<dbReference type="PANTHER" id="PTHR14611">
    <property type="entry name" value="TECTONIC FAMILY MEMBER"/>
    <property type="match status" value="1"/>
</dbReference>
<evidence type="ECO:0000313" key="9">
    <source>
        <dbReference type="RefSeq" id="XP_015187649.1"/>
    </source>
</evidence>
<name>A0ABM1J5B1_POLDO</name>